<organism evidence="6 7">
    <name type="scientific">Allosphingosinicella humi</name>
    <dbReference type="NCBI Taxonomy" id="2068657"/>
    <lineage>
        <taxon>Bacteria</taxon>
        <taxon>Pseudomonadati</taxon>
        <taxon>Pseudomonadota</taxon>
        <taxon>Alphaproteobacteria</taxon>
        <taxon>Sphingomonadales</taxon>
        <taxon>Sphingomonadaceae</taxon>
        <taxon>Allosphingosinicella</taxon>
    </lineage>
</organism>
<evidence type="ECO:0000256" key="4">
    <source>
        <dbReference type="ARBA" id="ARBA00023098"/>
    </source>
</evidence>
<comment type="catalytic activity">
    <reaction evidence="1">
        <text>a 1,2-diacyl-sn-glycero-3-phosphocholine + H2O = a 1,2-diacyl-sn-glycero-3-phosphate + choline + H(+)</text>
        <dbReference type="Rhea" id="RHEA:14445"/>
        <dbReference type="ChEBI" id="CHEBI:15354"/>
        <dbReference type="ChEBI" id="CHEBI:15377"/>
        <dbReference type="ChEBI" id="CHEBI:15378"/>
        <dbReference type="ChEBI" id="CHEBI:57643"/>
        <dbReference type="ChEBI" id="CHEBI:58608"/>
        <dbReference type="EC" id="3.1.4.4"/>
    </reaction>
</comment>
<dbReference type="AlphaFoldDB" id="A0A2U2J4D7"/>
<dbReference type="Proteomes" id="UP000245916">
    <property type="component" value="Unassembled WGS sequence"/>
</dbReference>
<protein>
    <recommendedName>
        <fullName evidence="5">PLD phosphodiesterase domain-containing protein</fullName>
    </recommendedName>
</protein>
<dbReference type="GO" id="GO:0009395">
    <property type="term" value="P:phospholipid catabolic process"/>
    <property type="evidence" value="ECO:0007669"/>
    <property type="project" value="TreeGrafter"/>
</dbReference>
<feature type="domain" description="PLD phosphodiesterase" evidence="5">
    <location>
        <begin position="201"/>
        <end position="228"/>
    </location>
</feature>
<proteinExistence type="predicted"/>
<evidence type="ECO:0000256" key="3">
    <source>
        <dbReference type="ARBA" id="ARBA00022801"/>
    </source>
</evidence>
<dbReference type="Gene3D" id="3.30.870.10">
    <property type="entry name" value="Endonuclease Chain A"/>
    <property type="match status" value="2"/>
</dbReference>
<keyword evidence="4" id="KW-0443">Lipid metabolism</keyword>
<comment type="caution">
    <text evidence="6">The sequence shown here is derived from an EMBL/GenBank/DDBJ whole genome shotgun (WGS) entry which is preliminary data.</text>
</comment>
<sequence>MLAVKHPLDWMKPAPPRQGCRVTPLVEAADMYPRLERLVLNATRSVWLSFRIFDPDTKLRSEEAKALGLADWSELLAHTVRRGVEVRILLSDFEPVLADYLHAGSWCTYWAIRNILERLEEEERERLQLIIIQHEGEMGRGWRQLLHFLLRRRIRKVVEKLLQKTSHDDGGLDTRPGLWRHVEWEEEKAQGWKAAPPPRLWPATYHQKFVVIDGEKAIIGGLDLDERRWDDRRHHQRADRTWHDISALIEGPAVADAECHFARLWNREMPRYRATVAEWIDGCGRELMLDPLTEIGDADQNNVSSRRKPGPKNTKEAGIARHNLDKSSSWVPASAGMTDKATVQLARTMSLKSDGLFAIGPKPGIRELKAAHKAVILSARRRLYIEGQFFRSNAAADWIEAALRASPELEVIILVANAPEEIAFEGQTDNLAHRHGEHLQARALGRLLRKAGPNRIGLFTLAKDEPVKPSEEKFEDTRGTAFGSGLIHIHSKLLIADDAACLLSSANINGRSFEWDTELGFIWTEPGDAIAAFRRSLWKQLFGGSVAADLDLEGWRDIARHNSTADPGHRRGFVIPYQLGRARRFGRPYWFIPDDLV</sequence>
<dbReference type="CDD" id="cd09105">
    <property type="entry name" value="PLDc_vPLD1_2_like_2"/>
    <property type="match status" value="1"/>
</dbReference>
<evidence type="ECO:0000313" key="7">
    <source>
        <dbReference type="Proteomes" id="UP000245916"/>
    </source>
</evidence>
<dbReference type="PANTHER" id="PTHR18896">
    <property type="entry name" value="PHOSPHOLIPASE D"/>
    <property type="match status" value="1"/>
</dbReference>
<gene>
    <name evidence="6" type="ORF">DF286_10205</name>
</gene>
<dbReference type="EMBL" id="QFFF01000001">
    <property type="protein sequence ID" value="PWG03195.1"/>
    <property type="molecule type" value="Genomic_DNA"/>
</dbReference>
<dbReference type="Pfam" id="PF00614">
    <property type="entry name" value="PLDc"/>
    <property type="match status" value="1"/>
</dbReference>
<evidence type="ECO:0000259" key="5">
    <source>
        <dbReference type="PROSITE" id="PS50035"/>
    </source>
</evidence>
<dbReference type="GO" id="GO:0004630">
    <property type="term" value="F:phospholipase D activity"/>
    <property type="evidence" value="ECO:0007669"/>
    <property type="project" value="UniProtKB-EC"/>
</dbReference>
<name>A0A2U2J4D7_9SPHN</name>
<dbReference type="PROSITE" id="PS50035">
    <property type="entry name" value="PLD"/>
    <property type="match status" value="2"/>
</dbReference>
<dbReference type="SUPFAM" id="SSF56024">
    <property type="entry name" value="Phospholipase D/nuclease"/>
    <property type="match status" value="2"/>
</dbReference>
<dbReference type="InterPro" id="IPR015679">
    <property type="entry name" value="PLipase_D_fam"/>
</dbReference>
<dbReference type="OrthoDB" id="8828485at2"/>
<accession>A0A2U2J4D7</accession>
<evidence type="ECO:0000256" key="1">
    <source>
        <dbReference type="ARBA" id="ARBA00000798"/>
    </source>
</evidence>
<keyword evidence="3" id="KW-0378">Hydrolase</keyword>
<dbReference type="InterPro" id="IPR001736">
    <property type="entry name" value="PLipase_D/transphosphatidylase"/>
</dbReference>
<keyword evidence="7" id="KW-1185">Reference proteome</keyword>
<dbReference type="SMART" id="SM00155">
    <property type="entry name" value="PLDc"/>
    <property type="match status" value="2"/>
</dbReference>
<reference evidence="6 7" key="1">
    <citation type="submission" date="2018-05" db="EMBL/GenBank/DDBJ databases">
        <title>Genome of Sphingosinicella humi QZX222.</title>
        <authorList>
            <person name="Qiao Z."/>
            <person name="Wang G."/>
        </authorList>
    </citation>
    <scope>NUCLEOTIDE SEQUENCE [LARGE SCALE GENOMIC DNA]</scope>
    <source>
        <strain evidence="6 7">QZX222</strain>
    </source>
</reference>
<feature type="domain" description="PLD phosphodiesterase" evidence="5">
    <location>
        <begin position="485"/>
        <end position="512"/>
    </location>
</feature>
<keyword evidence="2" id="KW-0677">Repeat</keyword>
<evidence type="ECO:0000256" key="2">
    <source>
        <dbReference type="ARBA" id="ARBA00022737"/>
    </source>
</evidence>
<dbReference type="PANTHER" id="PTHR18896:SF76">
    <property type="entry name" value="PHOSPHOLIPASE"/>
    <property type="match status" value="1"/>
</dbReference>
<dbReference type="RefSeq" id="WP_109271334.1">
    <property type="nucleotide sequence ID" value="NZ_QFFF01000001.1"/>
</dbReference>
<evidence type="ECO:0000313" key="6">
    <source>
        <dbReference type="EMBL" id="PWG03195.1"/>
    </source>
</evidence>